<dbReference type="Proteomes" id="UP000823772">
    <property type="component" value="Unassembled WGS sequence"/>
</dbReference>
<dbReference type="Pfam" id="PF13149">
    <property type="entry name" value="Mfa_like_1"/>
    <property type="match status" value="1"/>
</dbReference>
<dbReference type="InterPro" id="IPR025049">
    <property type="entry name" value="Mfa-like_1"/>
</dbReference>
<accession>A0A9D9NQH9</accession>
<dbReference type="CDD" id="cd13120">
    <property type="entry name" value="BF2867_like_N"/>
    <property type="match status" value="1"/>
</dbReference>
<evidence type="ECO:0000313" key="1">
    <source>
        <dbReference type="EMBL" id="MBO8482041.1"/>
    </source>
</evidence>
<dbReference type="Gene3D" id="2.60.40.2620">
    <property type="entry name" value="Fimbrillin-like"/>
    <property type="match status" value="1"/>
</dbReference>
<dbReference type="Gene3D" id="2.60.40.3570">
    <property type="match status" value="1"/>
</dbReference>
<dbReference type="EMBL" id="JADILY010000121">
    <property type="protein sequence ID" value="MBO8482041.1"/>
    <property type="molecule type" value="Genomic_DNA"/>
</dbReference>
<name>A0A9D9NQH9_9BACT</name>
<reference evidence="1" key="1">
    <citation type="submission" date="2020-10" db="EMBL/GenBank/DDBJ databases">
        <authorList>
            <person name="Gilroy R."/>
        </authorList>
    </citation>
    <scope>NUCLEOTIDE SEQUENCE</scope>
    <source>
        <strain evidence="1">B3-2255</strain>
    </source>
</reference>
<sequence>VIKVHDGGYAGTKALEEDYTTVFTAGDKIGVFMLENGTISGEINNICFTAVESGEGLVWEADLELPSLSDMDGKVVYAYYPYTADLPAEVDPSASDDEGFFAAVADAWPVAEDQSDYADYTASDFMTSTGVLNGSTLNFSMKHRMFLAAVILPHTIYVFTNEDVELPNYSILPSNLKFEGFAPCILSNGAFAYLINPAGEPVTLSGVYGQGQDVLAWTVEPEPVSGCYHRYVIDDAEAIEIRHELQVGDFFLADGSLLSKDADAATVGSSEVVGIVFQINPDRIGEGEKAALGNSVHGLVMATKTLGDYEPFQWFVDASGNYSRDETEIGIEDYVGSDSYNTFLLVDDDIEGYETNRLIREKRAADFEAGYYPVFKAAYESSSATLMNLTTGWYLPSNGQWFDIVRNLGGVALEHDGFRSGEPTDFYWENLDSPLLGINAAMSKVSAENKNDFVNSGYYWTASTATSDMARYIGLRDVGSNVMCVATYRKDYLYGRCILAF</sequence>
<proteinExistence type="predicted"/>
<comment type="caution">
    <text evidence="1">The sequence shown here is derived from an EMBL/GenBank/DDBJ whole genome shotgun (WGS) entry which is preliminary data.</text>
</comment>
<gene>
    <name evidence="1" type="ORF">IAC87_05800</name>
</gene>
<evidence type="ECO:0000313" key="2">
    <source>
        <dbReference type="Proteomes" id="UP000823772"/>
    </source>
</evidence>
<dbReference type="AlphaFoldDB" id="A0A9D9NQH9"/>
<dbReference type="InterPro" id="IPR042278">
    <property type="entry name" value="Mfa-like_1_N"/>
</dbReference>
<protein>
    <submittedName>
        <fullName evidence="1">Fimbrillin family protein</fullName>
    </submittedName>
</protein>
<feature type="non-terminal residue" evidence="1">
    <location>
        <position position="1"/>
    </location>
</feature>
<organism evidence="1 2">
    <name type="scientific">Candidatus Merdivivens faecigallinarum</name>
    <dbReference type="NCBI Taxonomy" id="2840871"/>
    <lineage>
        <taxon>Bacteria</taxon>
        <taxon>Pseudomonadati</taxon>
        <taxon>Bacteroidota</taxon>
        <taxon>Bacteroidia</taxon>
        <taxon>Bacteroidales</taxon>
        <taxon>Muribaculaceae</taxon>
        <taxon>Muribaculaceae incertae sedis</taxon>
        <taxon>Candidatus Merdivivens</taxon>
    </lineage>
</organism>
<reference evidence="1" key="2">
    <citation type="journal article" date="2021" name="PeerJ">
        <title>Extensive microbial diversity within the chicken gut microbiome revealed by metagenomics and culture.</title>
        <authorList>
            <person name="Gilroy R."/>
            <person name="Ravi A."/>
            <person name="Getino M."/>
            <person name="Pursley I."/>
            <person name="Horton D.L."/>
            <person name="Alikhan N.F."/>
            <person name="Baker D."/>
            <person name="Gharbi K."/>
            <person name="Hall N."/>
            <person name="Watson M."/>
            <person name="Adriaenssens E.M."/>
            <person name="Foster-Nyarko E."/>
            <person name="Jarju S."/>
            <person name="Secka A."/>
            <person name="Antonio M."/>
            <person name="Oren A."/>
            <person name="Chaudhuri R.R."/>
            <person name="La Ragione R."/>
            <person name="Hildebrand F."/>
            <person name="Pallen M.J."/>
        </authorList>
    </citation>
    <scope>NUCLEOTIDE SEQUENCE</scope>
    <source>
        <strain evidence="1">B3-2255</strain>
    </source>
</reference>